<evidence type="ECO:0000313" key="3">
    <source>
        <dbReference type="Proteomes" id="UP000673383"/>
    </source>
</evidence>
<protein>
    <submittedName>
        <fullName evidence="2">Uncharacterized protein</fullName>
    </submittedName>
</protein>
<dbReference type="AlphaFoldDB" id="A0A8I1Y2M2"/>
<evidence type="ECO:0000256" key="1">
    <source>
        <dbReference type="SAM" id="MobiDB-lite"/>
    </source>
</evidence>
<reference evidence="2" key="1">
    <citation type="submission" date="2021-02" db="EMBL/GenBank/DDBJ databases">
        <title>Genomic Encyclopedia of Type Strains, Phase IV (KMG-V): Genome sequencing to study the core and pangenomes of soil and plant-associated prokaryotes.</title>
        <authorList>
            <person name="Whitman W."/>
        </authorList>
    </citation>
    <scope>NUCLEOTIDE SEQUENCE</scope>
    <source>
        <strain evidence="2">USDA 406</strain>
    </source>
</reference>
<accession>A0A8I1Y2M2</accession>
<sequence>MRFDVRGVDHLRVYRSTVAGKRAEQAFPYAAPRPPGEAIVDRCRRPVGFGAIGPAAAAFQHMYNAADNAAIVLPLDTAHIGWQVRFDPLPLLVAQPKQTPTHDPNPSPKENQYRIVGAEQLMSSHSNVTSAGGSQLAAANRASCRRTSIPQPAMSVTSGDYNPDMGRIHAGFKLEFIHYILTQLQCTHDYLRSAFKHSNEAPETKDFVALVQPAPLYSSNKGRSAFPGAPRSTGSLPSRGRSRSTSV</sequence>
<evidence type="ECO:0000313" key="2">
    <source>
        <dbReference type="EMBL" id="MBP1290909.1"/>
    </source>
</evidence>
<gene>
    <name evidence="2" type="ORF">JOH49_000662</name>
</gene>
<dbReference type="Proteomes" id="UP000673383">
    <property type="component" value="Unassembled WGS sequence"/>
</dbReference>
<name>A0A8I1Y2M2_BRAEL</name>
<feature type="region of interest" description="Disordered" evidence="1">
    <location>
        <begin position="218"/>
        <end position="247"/>
    </location>
</feature>
<dbReference type="EMBL" id="JAFICZ010000001">
    <property type="protein sequence ID" value="MBP1290909.1"/>
    <property type="molecule type" value="Genomic_DNA"/>
</dbReference>
<proteinExistence type="predicted"/>
<comment type="caution">
    <text evidence="2">The sequence shown here is derived from an EMBL/GenBank/DDBJ whole genome shotgun (WGS) entry which is preliminary data.</text>
</comment>
<organism evidence="2 3">
    <name type="scientific">Bradyrhizobium elkanii</name>
    <dbReference type="NCBI Taxonomy" id="29448"/>
    <lineage>
        <taxon>Bacteria</taxon>
        <taxon>Pseudomonadati</taxon>
        <taxon>Pseudomonadota</taxon>
        <taxon>Alphaproteobacteria</taxon>
        <taxon>Hyphomicrobiales</taxon>
        <taxon>Nitrobacteraceae</taxon>
        <taxon>Bradyrhizobium</taxon>
    </lineage>
</organism>